<protein>
    <submittedName>
        <fullName evidence="3">Protein BPS1, chloroplastic</fullName>
    </submittedName>
</protein>
<evidence type="ECO:0000259" key="2">
    <source>
        <dbReference type="Pfam" id="PF22936"/>
    </source>
</evidence>
<evidence type="ECO:0000256" key="1">
    <source>
        <dbReference type="SAM" id="MobiDB-lite"/>
    </source>
</evidence>
<dbReference type="EMBL" id="QZWG01000014">
    <property type="protein sequence ID" value="RZB68503.1"/>
    <property type="molecule type" value="Genomic_DNA"/>
</dbReference>
<feature type="region of interest" description="Disordered" evidence="1">
    <location>
        <begin position="218"/>
        <end position="333"/>
    </location>
</feature>
<comment type="caution">
    <text evidence="3">The sequence shown here is derived from an EMBL/GenBank/DDBJ whole genome shotgun (WGS) entry which is preliminary data.</text>
</comment>
<keyword evidence="4" id="KW-1185">Reference proteome</keyword>
<proteinExistence type="predicted"/>
<dbReference type="InterPro" id="IPR054722">
    <property type="entry name" value="PolX-like_BBD"/>
</dbReference>
<organism evidence="3 4">
    <name type="scientific">Glycine soja</name>
    <name type="common">Wild soybean</name>
    <dbReference type="NCBI Taxonomy" id="3848"/>
    <lineage>
        <taxon>Eukaryota</taxon>
        <taxon>Viridiplantae</taxon>
        <taxon>Streptophyta</taxon>
        <taxon>Embryophyta</taxon>
        <taxon>Tracheophyta</taxon>
        <taxon>Spermatophyta</taxon>
        <taxon>Magnoliopsida</taxon>
        <taxon>eudicotyledons</taxon>
        <taxon>Gunneridae</taxon>
        <taxon>Pentapetalae</taxon>
        <taxon>rosids</taxon>
        <taxon>fabids</taxon>
        <taxon>Fabales</taxon>
        <taxon>Fabaceae</taxon>
        <taxon>Papilionoideae</taxon>
        <taxon>50 kb inversion clade</taxon>
        <taxon>NPAAA clade</taxon>
        <taxon>indigoferoid/millettioid clade</taxon>
        <taxon>Phaseoleae</taxon>
        <taxon>Glycine</taxon>
        <taxon>Glycine subgen. Soja</taxon>
    </lineage>
</organism>
<feature type="compositionally biased region" description="Basic residues" evidence="1">
    <location>
        <begin position="140"/>
        <end position="151"/>
    </location>
</feature>
<evidence type="ECO:0000313" key="4">
    <source>
        <dbReference type="Proteomes" id="UP000289340"/>
    </source>
</evidence>
<dbReference type="Proteomes" id="UP000289340">
    <property type="component" value="Chromosome 14"/>
</dbReference>
<dbReference type="Pfam" id="PF22936">
    <property type="entry name" value="Pol_BBD"/>
    <property type="match status" value="1"/>
</dbReference>
<feature type="compositionally biased region" description="Basic and acidic residues" evidence="1">
    <location>
        <begin position="304"/>
        <end position="316"/>
    </location>
</feature>
<feature type="compositionally biased region" description="Basic and acidic residues" evidence="1">
    <location>
        <begin position="229"/>
        <end position="250"/>
    </location>
</feature>
<reference evidence="3 4" key="1">
    <citation type="submission" date="2018-09" db="EMBL/GenBank/DDBJ databases">
        <title>A high-quality reference genome of wild soybean provides a powerful tool to mine soybean genomes.</title>
        <authorList>
            <person name="Xie M."/>
            <person name="Chung C.Y.L."/>
            <person name="Li M.-W."/>
            <person name="Wong F.-L."/>
            <person name="Chan T.-F."/>
            <person name="Lam H.-M."/>
        </authorList>
    </citation>
    <scope>NUCLEOTIDE SEQUENCE [LARGE SCALE GENOMIC DNA]</scope>
    <source>
        <strain evidence="4">cv. W05</strain>
        <tissue evidence="3">Hypocotyl of etiolated seedlings</tissue>
    </source>
</reference>
<dbReference type="PANTHER" id="PTHR48227">
    <property type="entry name" value="DNA TOPOISOMERASE 1-LIKE"/>
    <property type="match status" value="1"/>
</dbReference>
<dbReference type="PANTHER" id="PTHR48227:SF1">
    <property type="entry name" value="DNA LIGASE 1-LIKE"/>
    <property type="match status" value="1"/>
</dbReference>
<feature type="region of interest" description="Disordered" evidence="1">
    <location>
        <begin position="135"/>
        <end position="161"/>
    </location>
</feature>
<evidence type="ECO:0000313" key="3">
    <source>
        <dbReference type="EMBL" id="RZB68503.1"/>
    </source>
</evidence>
<gene>
    <name evidence="3" type="ORF">D0Y65_038325</name>
</gene>
<name>A0A445H4F7_GLYSO</name>
<feature type="compositionally biased region" description="Basic and acidic residues" evidence="1">
    <location>
        <begin position="258"/>
        <end position="267"/>
    </location>
</feature>
<dbReference type="AlphaFoldDB" id="A0A445H4F7"/>
<accession>A0A445H4F7</accession>
<sequence>MHENLTFLYIDYGNLSTIALSVKDPVSVKERRVRFLQAMKSLCESHNDIWTLMTALELPVSDWEDKWIDVYLDISSKLLDICNAFSSELSHISVSKVAKILTKFVSANNSASHVINAYHHRASASFNELKQLHKELGSSHSHKKHKRHRTKNGNDSGKVVGNSVQSVDINKELSLGHVKFDQFKRQQSGSGNADQDDENFSQQLDGFIGYQIENVDEGEMHKKKKKKKQEVESLHDIDSTVKFGVREADGKLPNGSQKESESTREQGNEGNINAGMEEGRKQKSGKKHKVSTSSFSSYKGEANNGKDLEQQKEMEKTSCNGFEGENGGLGSSQDLQIKKKKNHNLDSASSKQYLQACSLLDDWRQHVSSRNPRIEKCVEAKLHDESRLICFKDVLMITKDDDKRNRLFQDHDEDQVNLCLMTKSDENNKEDSVRKKWYIDSGCSKHMTGDVSKFTTISPKKSGHVTYGDNNKGKIIGVGKIGTSSSTPIENVLLVEGSTMAKIAPNGI</sequence>
<feature type="domain" description="Retrovirus-related Pol polyprotein from transposon TNT 1-94-like beta-barrel" evidence="2">
    <location>
        <begin position="437"/>
        <end position="492"/>
    </location>
</feature>